<feature type="region of interest" description="Disordered" evidence="1">
    <location>
        <begin position="513"/>
        <end position="535"/>
    </location>
</feature>
<reference evidence="2" key="1">
    <citation type="submission" date="2023-10" db="EMBL/GenBank/DDBJ databases">
        <authorList>
            <person name="Chen Y."/>
            <person name="Shah S."/>
            <person name="Dougan E. K."/>
            <person name="Thang M."/>
            <person name="Chan C."/>
        </authorList>
    </citation>
    <scope>NUCLEOTIDE SEQUENCE [LARGE SCALE GENOMIC DNA]</scope>
</reference>
<comment type="caution">
    <text evidence="2">The sequence shown here is derived from an EMBL/GenBank/DDBJ whole genome shotgun (WGS) entry which is preliminary data.</text>
</comment>
<dbReference type="PANTHER" id="PTHR47027:SF20">
    <property type="entry name" value="REVERSE TRANSCRIPTASE-LIKE PROTEIN WITH RNA-DIRECTED DNA POLYMERASE DOMAIN"/>
    <property type="match status" value="1"/>
</dbReference>
<organism evidence="2 3">
    <name type="scientific">Prorocentrum cordatum</name>
    <dbReference type="NCBI Taxonomy" id="2364126"/>
    <lineage>
        <taxon>Eukaryota</taxon>
        <taxon>Sar</taxon>
        <taxon>Alveolata</taxon>
        <taxon>Dinophyceae</taxon>
        <taxon>Prorocentrales</taxon>
        <taxon>Prorocentraceae</taxon>
        <taxon>Prorocentrum</taxon>
    </lineage>
</organism>
<evidence type="ECO:0008006" key="4">
    <source>
        <dbReference type="Google" id="ProtNLM"/>
    </source>
</evidence>
<evidence type="ECO:0000313" key="2">
    <source>
        <dbReference type="EMBL" id="CAK0897979.1"/>
    </source>
</evidence>
<protein>
    <recommendedName>
        <fullName evidence="4">Reverse transcriptase domain-containing protein</fullName>
    </recommendedName>
</protein>
<dbReference type="PANTHER" id="PTHR47027">
    <property type="entry name" value="REVERSE TRANSCRIPTASE DOMAIN-CONTAINING PROTEIN"/>
    <property type="match status" value="1"/>
</dbReference>
<dbReference type="Proteomes" id="UP001189429">
    <property type="component" value="Unassembled WGS sequence"/>
</dbReference>
<accession>A0ABN9XIU2</accession>
<name>A0ABN9XIU2_9DINO</name>
<gene>
    <name evidence="2" type="ORF">PCOR1329_LOCUS76009</name>
</gene>
<proteinExistence type="predicted"/>
<keyword evidence="3" id="KW-1185">Reference proteome</keyword>
<evidence type="ECO:0000313" key="3">
    <source>
        <dbReference type="Proteomes" id="UP001189429"/>
    </source>
</evidence>
<sequence length="535" mass="59158">MAVAASGQWPLEWQGGDIVSAWKRKGDIRSCDASRGLLLSDHAAKGLAGMVKQSVEPAYEQNVPQDQYGAVRRRGADFATHIVVTVAALAKAMNWSIFILFLDLVKAFDRVVRQLVVGWGEVPAGERLAYLRSLGVAESAAAWIIEYLEERGPLLEQWQVPKTSAMLLRTLHEGAWFRVSGGGRRFESRTGGRQGCKVGSLIFNAAYSVPLDILQWRLKQAGITLKLRVPSGACWLPPDGANDDFQHVLDVTFVDDECVVLTAPSAQTLRAAMDILMETLLGVFDKCHLQLSWEAGESEAVVKFRGHGAVAAREVFRPPDGQLGRPLAKFGHQVVFRFVREYKHLGSYIDHEGMAATNISAHARNALAAYAPLACKFFGSSLVDQTYRLLFFRTLVVSRLLHNMSIFVLSPRAVRKLSGVWMRGLRRIADQMRFSSDVKAYGLSVRLSLAIPSIDCLLTVARLPYLGRVERERPRSLIAALHARPRGQPTPWVAAVRRDVTMLQTFGFSPTSLTSTLGRRSGAPGWPTSRRGNEK</sequence>
<dbReference type="EMBL" id="CAUYUJ010020413">
    <property type="protein sequence ID" value="CAK0897979.1"/>
    <property type="molecule type" value="Genomic_DNA"/>
</dbReference>
<evidence type="ECO:0000256" key="1">
    <source>
        <dbReference type="SAM" id="MobiDB-lite"/>
    </source>
</evidence>